<gene>
    <name evidence="14" type="ORF">D4764_03G0000860</name>
</gene>
<protein>
    <recommendedName>
        <fullName evidence="10">Sex hormone-binding globulin</fullName>
    </recommendedName>
</protein>
<evidence type="ECO:0000313" key="14">
    <source>
        <dbReference type="EMBL" id="TWW63078.1"/>
    </source>
</evidence>
<keyword evidence="3" id="KW-0964">Secreted</keyword>
<evidence type="ECO:0000256" key="9">
    <source>
        <dbReference type="ARBA" id="ARBA00037620"/>
    </source>
</evidence>
<keyword evidence="5 12" id="KW-0732">Signal</keyword>
<comment type="subunit">
    <text evidence="2">Homodimer.</text>
</comment>
<comment type="caution">
    <text evidence="11">Lacks conserved residue(s) required for the propagation of feature annotation.</text>
</comment>
<evidence type="ECO:0000256" key="3">
    <source>
        <dbReference type="ARBA" id="ARBA00022525"/>
    </source>
</evidence>
<comment type="caution">
    <text evidence="14">The sequence shown here is derived from an EMBL/GenBank/DDBJ whole genome shotgun (WGS) entry which is preliminary data.</text>
</comment>
<evidence type="ECO:0000256" key="12">
    <source>
        <dbReference type="SAM" id="SignalP"/>
    </source>
</evidence>
<dbReference type="EMBL" id="RHFK02000016">
    <property type="protein sequence ID" value="TWW63078.1"/>
    <property type="molecule type" value="Genomic_DNA"/>
</dbReference>
<dbReference type="SUPFAM" id="SSF49899">
    <property type="entry name" value="Concanavalin A-like lectins/glucanases"/>
    <property type="match status" value="2"/>
</dbReference>
<evidence type="ECO:0000256" key="11">
    <source>
        <dbReference type="PROSITE-ProRule" id="PRU00122"/>
    </source>
</evidence>
<comment type="subcellular location">
    <subcellularLocation>
        <location evidence="1">Secreted</location>
    </subcellularLocation>
</comment>
<evidence type="ECO:0000256" key="8">
    <source>
        <dbReference type="ARBA" id="ARBA00023180"/>
    </source>
</evidence>
<evidence type="ECO:0000256" key="6">
    <source>
        <dbReference type="ARBA" id="ARBA00023121"/>
    </source>
</evidence>
<keyword evidence="7" id="KW-1015">Disulfide bond</keyword>
<dbReference type="Proteomes" id="UP000324091">
    <property type="component" value="Chromosome 3"/>
</dbReference>
<dbReference type="PANTHER" id="PTHR24040:SF3">
    <property type="entry name" value="SEX HORMONE-BINDING GLOBULIN"/>
    <property type="match status" value="1"/>
</dbReference>
<keyword evidence="6" id="KW-0446">Lipid-binding</keyword>
<keyword evidence="4" id="KW-0754">Steroid-binding</keyword>
<dbReference type="InterPro" id="IPR001791">
    <property type="entry name" value="Laminin_G"/>
</dbReference>
<evidence type="ECO:0000256" key="2">
    <source>
        <dbReference type="ARBA" id="ARBA00011738"/>
    </source>
</evidence>
<evidence type="ECO:0000259" key="13">
    <source>
        <dbReference type="PROSITE" id="PS50025"/>
    </source>
</evidence>
<dbReference type="InterPro" id="IPR051145">
    <property type="entry name" value="GAS-SHBG-PROS"/>
</dbReference>
<accession>A0A5C6N8H6</accession>
<feature type="domain" description="Laminin G" evidence="13">
    <location>
        <begin position="49"/>
        <end position="215"/>
    </location>
</feature>
<proteinExistence type="predicted"/>
<dbReference type="Gene3D" id="2.60.120.200">
    <property type="match status" value="2"/>
</dbReference>
<evidence type="ECO:0000256" key="1">
    <source>
        <dbReference type="ARBA" id="ARBA00004613"/>
    </source>
</evidence>
<sequence length="408" mass="44541">MAMFWKAVALGLLVALGPALQGRGAEAQGNGRDKKQVSGDATMFLGQEREKWRPLIHTTVNLTDISSIKSSFQLRTFDPEGVIFYGDTKGGRDWFVLSLKDGIPLMQIYRSGMYVSVAGGAKLSDGEWHTLEVSNHGDFVILEMDGGNKLVVGMHPAEPEEALSGELRLAVGGVLISTDHMIVPVEPRFDACVRQGSWLNLSTPWETDAEELWSCYQHLRPGSYFSGAGFAIFNTSGGNNVLDIDKSERADAGFDIDTHAGIKVELLGDFSKMDGTILSIKAAGQEPTFTLTSNNNTEEVTFTFGEKEYSMKAPLRKLEIIFQSDLIQLRTDKSNITDLSPIQVGHSGYLEKWRNGRLGLGGLLGESEDEVGSHFLAGCLEKIQVQGKDLDLDLAVKHKSITSHSCPA</sequence>
<feature type="chain" id="PRO_5023137565" description="Sex hormone-binding globulin" evidence="12">
    <location>
        <begin position="28"/>
        <end position="408"/>
    </location>
</feature>
<name>A0A5C6N8H6_9TELE</name>
<dbReference type="AlphaFoldDB" id="A0A5C6N8H6"/>
<evidence type="ECO:0000313" key="15">
    <source>
        <dbReference type="Proteomes" id="UP000324091"/>
    </source>
</evidence>
<evidence type="ECO:0000256" key="4">
    <source>
        <dbReference type="ARBA" id="ARBA00022665"/>
    </source>
</evidence>
<dbReference type="CDD" id="cd00110">
    <property type="entry name" value="LamG"/>
    <property type="match status" value="1"/>
</dbReference>
<dbReference type="Pfam" id="PF00054">
    <property type="entry name" value="Laminin_G_1"/>
    <property type="match status" value="1"/>
</dbReference>
<dbReference type="GO" id="GO:0005576">
    <property type="term" value="C:extracellular region"/>
    <property type="evidence" value="ECO:0007669"/>
    <property type="project" value="UniProtKB-SubCell"/>
</dbReference>
<evidence type="ECO:0000256" key="10">
    <source>
        <dbReference type="ARBA" id="ARBA00040510"/>
    </source>
</evidence>
<evidence type="ECO:0000256" key="7">
    <source>
        <dbReference type="ARBA" id="ARBA00023157"/>
    </source>
</evidence>
<comment type="function">
    <text evidence="9">Functions as an androgen transport protein, but may also be involved in receptor mediated processes. Each dimer binds one molecule of steroid. Specific for 5-alpha-dihydrotestosterone, testosterone, and 17-beta-estradiol. Regulates the plasma metabolic clearance rate of steroid hormones by controlling their plasma concentration.</text>
</comment>
<dbReference type="PANTHER" id="PTHR24040">
    <property type="entry name" value="LAMININ G-LIKE DOMAIN-CONTAINING PROTEIN"/>
    <property type="match status" value="1"/>
</dbReference>
<keyword evidence="8" id="KW-0325">Glycoprotein</keyword>
<dbReference type="PROSITE" id="PS50025">
    <property type="entry name" value="LAM_G_DOMAIN"/>
    <property type="match status" value="1"/>
</dbReference>
<evidence type="ECO:0000256" key="5">
    <source>
        <dbReference type="ARBA" id="ARBA00022729"/>
    </source>
</evidence>
<dbReference type="InterPro" id="IPR013320">
    <property type="entry name" value="ConA-like_dom_sf"/>
</dbReference>
<dbReference type="GO" id="GO:0005496">
    <property type="term" value="F:steroid binding"/>
    <property type="evidence" value="ECO:0007669"/>
    <property type="project" value="UniProtKB-KW"/>
</dbReference>
<organism evidence="14 15">
    <name type="scientific">Takifugu flavidus</name>
    <name type="common">sansaifugu</name>
    <dbReference type="NCBI Taxonomy" id="433684"/>
    <lineage>
        <taxon>Eukaryota</taxon>
        <taxon>Metazoa</taxon>
        <taxon>Chordata</taxon>
        <taxon>Craniata</taxon>
        <taxon>Vertebrata</taxon>
        <taxon>Euteleostomi</taxon>
        <taxon>Actinopterygii</taxon>
        <taxon>Neopterygii</taxon>
        <taxon>Teleostei</taxon>
        <taxon>Neoteleostei</taxon>
        <taxon>Acanthomorphata</taxon>
        <taxon>Eupercaria</taxon>
        <taxon>Tetraodontiformes</taxon>
        <taxon>Tetradontoidea</taxon>
        <taxon>Tetraodontidae</taxon>
        <taxon>Takifugu</taxon>
    </lineage>
</organism>
<reference evidence="14 15" key="1">
    <citation type="submission" date="2019-04" db="EMBL/GenBank/DDBJ databases">
        <title>Chromosome genome assembly for Takifugu flavidus.</title>
        <authorList>
            <person name="Xiao S."/>
        </authorList>
    </citation>
    <scope>NUCLEOTIDE SEQUENCE [LARGE SCALE GENOMIC DNA]</scope>
    <source>
        <strain evidence="14">HTHZ2018</strain>
        <tissue evidence="14">Muscle</tissue>
    </source>
</reference>
<feature type="signal peptide" evidence="12">
    <location>
        <begin position="1"/>
        <end position="27"/>
    </location>
</feature>
<keyword evidence="15" id="KW-1185">Reference proteome</keyword>
<dbReference type="SMART" id="SM00282">
    <property type="entry name" value="LamG"/>
    <property type="match status" value="1"/>
</dbReference>